<comment type="similarity">
    <text evidence="1">Belongs to the NmrA-type oxidoreductase family.</text>
</comment>
<sequence>MSKVFTGGSVIHALLEDDVLSAEFKIRGITRDTSKPSAQDLAGMGVEVIEADMNSKSSLSDAIKGSHTVFLVTTPDFAGKESQELVHGKNVADVAKE</sequence>
<reference evidence="4 5" key="1">
    <citation type="submission" date="2019-06" db="EMBL/GenBank/DDBJ databases">
        <authorList>
            <person name="Broberg M."/>
        </authorList>
    </citation>
    <scope>NUCLEOTIDE SEQUENCE [LARGE SCALE GENOMIC DNA]</scope>
</reference>
<evidence type="ECO:0000259" key="3">
    <source>
        <dbReference type="Pfam" id="PF05368"/>
    </source>
</evidence>
<evidence type="ECO:0000256" key="1">
    <source>
        <dbReference type="ARBA" id="ARBA00006328"/>
    </source>
</evidence>
<proteinExistence type="inferred from homology"/>
<dbReference type="EMBL" id="CABFNS010000824">
    <property type="protein sequence ID" value="VUC30825.1"/>
    <property type="molecule type" value="Genomic_DNA"/>
</dbReference>
<keyword evidence="5" id="KW-1185">Reference proteome</keyword>
<evidence type="ECO:0000256" key="2">
    <source>
        <dbReference type="ARBA" id="ARBA00022857"/>
    </source>
</evidence>
<dbReference type="InterPro" id="IPR051164">
    <property type="entry name" value="NmrA-like_oxidored"/>
</dbReference>
<dbReference type="SUPFAM" id="SSF51735">
    <property type="entry name" value="NAD(P)-binding Rossmann-fold domains"/>
    <property type="match status" value="1"/>
</dbReference>
<keyword evidence="2" id="KW-0521">NADP</keyword>
<dbReference type="InterPro" id="IPR008030">
    <property type="entry name" value="NmrA-like"/>
</dbReference>
<dbReference type="InterPro" id="IPR036291">
    <property type="entry name" value="NAD(P)-bd_dom_sf"/>
</dbReference>
<feature type="domain" description="NmrA-like" evidence="3">
    <location>
        <begin position="7"/>
        <end position="97"/>
    </location>
</feature>
<comment type="caution">
    <text evidence="4">The sequence shown here is derived from an EMBL/GenBank/DDBJ whole genome shotgun (WGS) entry which is preliminary data.</text>
</comment>
<evidence type="ECO:0000313" key="5">
    <source>
        <dbReference type="Proteomes" id="UP000766486"/>
    </source>
</evidence>
<gene>
    <name evidence="4" type="ORF">CLO192961_LOCUS294628</name>
</gene>
<accession>A0ABY6UKU5</accession>
<dbReference type="Proteomes" id="UP000766486">
    <property type="component" value="Unassembled WGS sequence"/>
</dbReference>
<evidence type="ECO:0000313" key="4">
    <source>
        <dbReference type="EMBL" id="VUC30825.1"/>
    </source>
</evidence>
<dbReference type="Pfam" id="PF05368">
    <property type="entry name" value="NmrA"/>
    <property type="match status" value="1"/>
</dbReference>
<dbReference type="Gene3D" id="3.40.50.720">
    <property type="entry name" value="NAD(P)-binding Rossmann-like Domain"/>
    <property type="match status" value="1"/>
</dbReference>
<protein>
    <recommendedName>
        <fullName evidence="3">NmrA-like domain-containing protein</fullName>
    </recommendedName>
</protein>
<dbReference type="PANTHER" id="PTHR42748:SF31">
    <property type="entry name" value="NMRA-LIKE DOMAIN-CONTAINING PROTEIN-RELATED"/>
    <property type="match status" value="1"/>
</dbReference>
<name>A0ABY6UKU5_BIOOC</name>
<dbReference type="PANTHER" id="PTHR42748">
    <property type="entry name" value="NITROGEN METABOLITE REPRESSION PROTEIN NMRA FAMILY MEMBER"/>
    <property type="match status" value="1"/>
</dbReference>
<organism evidence="4 5">
    <name type="scientific">Bionectria ochroleuca</name>
    <name type="common">Gliocladium roseum</name>
    <dbReference type="NCBI Taxonomy" id="29856"/>
    <lineage>
        <taxon>Eukaryota</taxon>
        <taxon>Fungi</taxon>
        <taxon>Dikarya</taxon>
        <taxon>Ascomycota</taxon>
        <taxon>Pezizomycotina</taxon>
        <taxon>Sordariomycetes</taxon>
        <taxon>Hypocreomycetidae</taxon>
        <taxon>Hypocreales</taxon>
        <taxon>Bionectriaceae</taxon>
        <taxon>Clonostachys</taxon>
    </lineage>
</organism>